<keyword evidence="2 6" id="KW-0812">Transmembrane</keyword>
<feature type="transmembrane region" description="Helical" evidence="6">
    <location>
        <begin position="174"/>
        <end position="193"/>
    </location>
</feature>
<dbReference type="AlphaFoldDB" id="A0A4P7NLM0"/>
<dbReference type="Gene3D" id="1.20.1740.10">
    <property type="entry name" value="Amino acid/polyamine transporter I"/>
    <property type="match status" value="1"/>
</dbReference>
<feature type="transmembrane region" description="Helical" evidence="6">
    <location>
        <begin position="205"/>
        <end position="224"/>
    </location>
</feature>
<dbReference type="Pfam" id="PF13520">
    <property type="entry name" value="AA_permease_2"/>
    <property type="match status" value="1"/>
</dbReference>
<evidence type="ECO:0000313" key="8">
    <source>
        <dbReference type="Proteomes" id="UP000294847"/>
    </source>
</evidence>
<feature type="transmembrane region" description="Helical" evidence="6">
    <location>
        <begin position="334"/>
        <end position="356"/>
    </location>
</feature>
<dbReference type="InterPro" id="IPR050598">
    <property type="entry name" value="AminoAcid_Transporter"/>
</dbReference>
<feature type="transmembrane region" description="Helical" evidence="6">
    <location>
        <begin position="481"/>
        <end position="500"/>
    </location>
</feature>
<feature type="transmembrane region" description="Helical" evidence="6">
    <location>
        <begin position="376"/>
        <end position="401"/>
    </location>
</feature>
<dbReference type="GO" id="GO:0016020">
    <property type="term" value="C:membrane"/>
    <property type="evidence" value="ECO:0007669"/>
    <property type="project" value="UniProtKB-SubCell"/>
</dbReference>
<evidence type="ECO:0000256" key="6">
    <source>
        <dbReference type="SAM" id="Phobius"/>
    </source>
</evidence>
<dbReference type="PANTHER" id="PTHR11785">
    <property type="entry name" value="AMINO ACID TRANSPORTER"/>
    <property type="match status" value="1"/>
</dbReference>
<reference evidence="7 8" key="1">
    <citation type="journal article" date="2019" name="Mol. Biol. Evol.">
        <title>Blast fungal genomes show frequent chromosomal changes, gene gains and losses, and effector gene turnover.</title>
        <authorList>
            <person name="Gomez Luciano L.B."/>
            <person name="Jason Tsai I."/>
            <person name="Chuma I."/>
            <person name="Tosa Y."/>
            <person name="Chen Y.H."/>
            <person name="Li J.Y."/>
            <person name="Li M.Y."/>
            <person name="Jade Lu M.Y."/>
            <person name="Nakayashiki H."/>
            <person name="Li W.H."/>
        </authorList>
    </citation>
    <scope>NUCLEOTIDE SEQUENCE [LARGE SCALE GENOMIC DNA]</scope>
    <source>
        <strain evidence="7">MZ5-1-6</strain>
    </source>
</reference>
<keyword evidence="3 6" id="KW-1133">Transmembrane helix</keyword>
<feature type="transmembrane region" description="Helical" evidence="6">
    <location>
        <begin position="150"/>
        <end position="168"/>
    </location>
</feature>
<dbReference type="InterPro" id="IPR002293">
    <property type="entry name" value="AA/rel_permease1"/>
</dbReference>
<evidence type="ECO:0000256" key="3">
    <source>
        <dbReference type="ARBA" id="ARBA00022989"/>
    </source>
</evidence>
<evidence type="ECO:0000256" key="2">
    <source>
        <dbReference type="ARBA" id="ARBA00022692"/>
    </source>
</evidence>
<dbReference type="PIRSF" id="PIRSF006060">
    <property type="entry name" value="AA_transporter"/>
    <property type="match status" value="1"/>
</dbReference>
<comment type="subcellular location">
    <subcellularLocation>
        <location evidence="1">Membrane</location>
        <topology evidence="1">Multi-pass membrane protein</topology>
    </subcellularLocation>
</comment>
<evidence type="ECO:0000256" key="5">
    <source>
        <dbReference type="SAM" id="MobiDB-lite"/>
    </source>
</evidence>
<gene>
    <name evidence="7" type="ORF">PoMZ_11957</name>
</gene>
<organism evidence="7 8">
    <name type="scientific">Pyricularia oryzae</name>
    <name type="common">Rice blast fungus</name>
    <name type="synonym">Magnaporthe oryzae</name>
    <dbReference type="NCBI Taxonomy" id="318829"/>
    <lineage>
        <taxon>Eukaryota</taxon>
        <taxon>Fungi</taxon>
        <taxon>Dikarya</taxon>
        <taxon>Ascomycota</taxon>
        <taxon>Pezizomycotina</taxon>
        <taxon>Sordariomycetes</taxon>
        <taxon>Sordariomycetidae</taxon>
        <taxon>Magnaporthales</taxon>
        <taxon>Pyriculariaceae</taxon>
        <taxon>Pyricularia</taxon>
    </lineage>
</organism>
<evidence type="ECO:0008006" key="9">
    <source>
        <dbReference type="Google" id="ProtNLM"/>
    </source>
</evidence>
<feature type="transmembrane region" description="Helical" evidence="6">
    <location>
        <begin position="86"/>
        <end position="106"/>
    </location>
</feature>
<feature type="transmembrane region" description="Helical" evidence="6">
    <location>
        <begin position="118"/>
        <end position="138"/>
    </location>
</feature>
<dbReference type="PANTHER" id="PTHR11785:SF402">
    <property type="entry name" value="AMINO ACID TRANSPORTER (EUROFUNG)"/>
    <property type="match status" value="1"/>
</dbReference>
<evidence type="ECO:0000256" key="1">
    <source>
        <dbReference type="ARBA" id="ARBA00004141"/>
    </source>
</evidence>
<keyword evidence="4 6" id="KW-0472">Membrane</keyword>
<feature type="transmembrane region" description="Helical" evidence="6">
    <location>
        <begin position="447"/>
        <end position="469"/>
    </location>
</feature>
<feature type="transmembrane region" description="Helical" evidence="6">
    <location>
        <begin position="506"/>
        <end position="527"/>
    </location>
</feature>
<evidence type="ECO:0000313" key="7">
    <source>
        <dbReference type="EMBL" id="QBZ63064.1"/>
    </source>
</evidence>
<dbReference type="GO" id="GO:0015179">
    <property type="term" value="F:L-amino acid transmembrane transporter activity"/>
    <property type="evidence" value="ECO:0007669"/>
    <property type="project" value="TreeGrafter"/>
</dbReference>
<sequence length="530" mass="56296">MTTKPNRPRGSSIVYPALGITEMMPESSENGNRQEPGVETPLLGDRASSPNGNYDSTGGFGGAVSQEHDAEARPVAFVHKFGAKEAFAIIVPIVVGSGIFTSPGAIDANVPSPGVALSVWLVGGLLAWTGASTLAELGTAIPGEGGVQAYLSYIFGDLFGHLAAWTWIFGVMPVTLAILCIVFISNILAAFNLSNTHSSDITKIFAFLLATVTCASTLLGAARINKLNSFFVAIKLFTVTLVVTAALTVVIAVLIEPSKNETVGGRDWRERNWFAIRNSPSTEWDQLGTWEVAGRFSAALYAALWGYCGWDKAVYVSPDLKNPSKQLPKAINTALPTIILCFVAANAAYYVLLPWVVVPTSDTVAVDAFSRLLGPWAGFASTVLVCTIILGSLVGNTFITIKMTLAAANRGYLPQACGGIEGEDPVVATVMALVLSAVYIAGGSFRFLVLFNGLAEYSFFFLAAVGALILRKREPDLERPYKTSIAGPVVFAVVSGFVVVRGAIFAPVQAVCLVVLWGISAVVRLYWTHQ</sequence>
<protein>
    <recommendedName>
        <fullName evidence="9">Amino acid transporter</fullName>
    </recommendedName>
</protein>
<dbReference type="EMBL" id="CP034208">
    <property type="protein sequence ID" value="QBZ63064.1"/>
    <property type="molecule type" value="Genomic_DNA"/>
</dbReference>
<feature type="transmembrane region" description="Helical" evidence="6">
    <location>
        <begin position="230"/>
        <end position="255"/>
    </location>
</feature>
<accession>A0A4P7NLM0</accession>
<name>A0A4P7NLM0_PYROR</name>
<feature type="transmembrane region" description="Helical" evidence="6">
    <location>
        <begin position="422"/>
        <end position="441"/>
    </location>
</feature>
<dbReference type="Proteomes" id="UP000294847">
    <property type="component" value="Chromosome 5"/>
</dbReference>
<evidence type="ECO:0000256" key="4">
    <source>
        <dbReference type="ARBA" id="ARBA00023136"/>
    </source>
</evidence>
<proteinExistence type="predicted"/>
<feature type="region of interest" description="Disordered" evidence="5">
    <location>
        <begin position="1"/>
        <end position="64"/>
    </location>
</feature>